<accession>A0A2H2YVY9</accession>
<protein>
    <submittedName>
        <fullName evidence="2">Uncharacterized protein</fullName>
    </submittedName>
</protein>
<organism evidence="2 3">
    <name type="scientific">Trichoderma parareesei</name>
    <name type="common">Filamentous fungus</name>
    <dbReference type="NCBI Taxonomy" id="858221"/>
    <lineage>
        <taxon>Eukaryota</taxon>
        <taxon>Fungi</taxon>
        <taxon>Dikarya</taxon>
        <taxon>Ascomycota</taxon>
        <taxon>Pezizomycotina</taxon>
        <taxon>Sordariomycetes</taxon>
        <taxon>Hypocreomycetidae</taxon>
        <taxon>Hypocreales</taxon>
        <taxon>Hypocreaceae</taxon>
        <taxon>Trichoderma</taxon>
    </lineage>
</organism>
<keyword evidence="1" id="KW-0812">Transmembrane</keyword>
<keyword evidence="1" id="KW-0472">Membrane</keyword>
<sequence length="81" mass="9268">MQTLIFAFLTFLIILAGFQLRGHLRKFFRWVAPVSPLDDSRLKQKLRKWIFDTVLAAFLACAVLSTVDVSEFLGRLAGRLI</sequence>
<evidence type="ECO:0000313" key="2">
    <source>
        <dbReference type="EMBL" id="OTA00139.1"/>
    </source>
</evidence>
<proteinExistence type="predicted"/>
<dbReference type="Proteomes" id="UP000219286">
    <property type="component" value="Unassembled WGS sequence"/>
</dbReference>
<comment type="caution">
    <text evidence="2">The sequence shown here is derived from an EMBL/GenBank/DDBJ whole genome shotgun (WGS) entry which is preliminary data.</text>
</comment>
<evidence type="ECO:0000313" key="3">
    <source>
        <dbReference type="Proteomes" id="UP000219286"/>
    </source>
</evidence>
<gene>
    <name evidence="2" type="ORF">A9Z42_0046350</name>
</gene>
<dbReference type="AlphaFoldDB" id="A0A2H2YVY9"/>
<dbReference type="EMBL" id="LFMI01000040">
    <property type="protein sequence ID" value="OTA00139.1"/>
    <property type="molecule type" value="Genomic_DNA"/>
</dbReference>
<reference evidence="2 3" key="1">
    <citation type="journal article" date="2015" name="Genome Announc.">
        <title>Genome sequence and annotation of Trichoderma parareesei, the ancestor of the cellulase producer Trichoderma reesei.</title>
        <authorList>
            <person name="Yang D."/>
            <person name="Pomraning K."/>
            <person name="Kopchinskiy A."/>
            <person name="Karimi Aghcheh R."/>
            <person name="Atanasova L."/>
            <person name="Chenthamara K."/>
            <person name="Baker S.E."/>
            <person name="Zhang R."/>
            <person name="Shen Q."/>
            <person name="Freitag M."/>
            <person name="Kubicek C.P."/>
            <person name="Druzhinina I.S."/>
        </authorList>
    </citation>
    <scope>NUCLEOTIDE SEQUENCE [LARGE SCALE GENOMIC DNA]</scope>
    <source>
        <strain evidence="2 3">CBS 125925</strain>
    </source>
</reference>
<name>A0A2H2YVY9_TRIPA</name>
<evidence type="ECO:0000256" key="1">
    <source>
        <dbReference type="SAM" id="Phobius"/>
    </source>
</evidence>
<feature type="transmembrane region" description="Helical" evidence="1">
    <location>
        <begin position="46"/>
        <end position="67"/>
    </location>
</feature>
<keyword evidence="1" id="KW-1133">Transmembrane helix</keyword>
<keyword evidence="3" id="KW-1185">Reference proteome</keyword>